<organism evidence="2 3">
    <name type="scientific">Heterodermia speciosa</name>
    <dbReference type="NCBI Taxonomy" id="116794"/>
    <lineage>
        <taxon>Eukaryota</taxon>
        <taxon>Fungi</taxon>
        <taxon>Dikarya</taxon>
        <taxon>Ascomycota</taxon>
        <taxon>Pezizomycotina</taxon>
        <taxon>Lecanoromycetes</taxon>
        <taxon>OSLEUM clade</taxon>
        <taxon>Lecanoromycetidae</taxon>
        <taxon>Caliciales</taxon>
        <taxon>Physciaceae</taxon>
        <taxon>Heterodermia</taxon>
    </lineage>
</organism>
<gene>
    <name evidence="2" type="ORF">HETSPECPRED_001627</name>
</gene>
<reference evidence="2" key="1">
    <citation type="submission" date="2021-03" db="EMBL/GenBank/DDBJ databases">
        <authorList>
            <person name="Tagirdzhanova G."/>
        </authorList>
    </citation>
    <scope>NUCLEOTIDE SEQUENCE</scope>
</reference>
<dbReference type="PROSITE" id="PS51257">
    <property type="entry name" value="PROKAR_LIPOPROTEIN"/>
    <property type="match status" value="1"/>
</dbReference>
<dbReference type="PANTHER" id="PTHR42678">
    <property type="entry name" value="AMIDASE"/>
    <property type="match status" value="1"/>
</dbReference>
<name>A0A8H3EVZ3_9LECA</name>
<dbReference type="InterPro" id="IPR023631">
    <property type="entry name" value="Amidase_dom"/>
</dbReference>
<proteinExistence type="predicted"/>
<dbReference type="AlphaFoldDB" id="A0A8H3EVZ3"/>
<dbReference type="Pfam" id="PF01425">
    <property type="entry name" value="Amidase"/>
    <property type="match status" value="1"/>
</dbReference>
<dbReference type="InterPro" id="IPR036928">
    <property type="entry name" value="AS_sf"/>
</dbReference>
<comment type="caution">
    <text evidence="2">The sequence shown here is derived from an EMBL/GenBank/DDBJ whole genome shotgun (WGS) entry which is preliminary data.</text>
</comment>
<dbReference type="OrthoDB" id="566138at2759"/>
<dbReference type="Proteomes" id="UP000664521">
    <property type="component" value="Unassembled WGS sequence"/>
</dbReference>
<dbReference type="SUPFAM" id="SSF75304">
    <property type="entry name" value="Amidase signature (AS) enzymes"/>
    <property type="match status" value="1"/>
</dbReference>
<feature type="domain" description="Amidase" evidence="1">
    <location>
        <begin position="68"/>
        <end position="534"/>
    </location>
</feature>
<keyword evidence="3" id="KW-1185">Reference proteome</keyword>
<sequence length="579" mass="63846">MSVRNNLLLSRINIALLAAVACLASALAWLGSDAHSNQYIPSSVDLVTATAEDLSSYLQDRVFTSVQLVNEYLRRIELDNVRGRTLHAILRTTPKHVLLQIAQNRDEERTANATLGPLHGLPVVVKDNMCTGPELGMPTTFGAYAFENATALEDATLVARAQWAGLIVIGKANLAELNGFKGDSLNPGWSKLGGISTSPYDGRHPCGSSGGSAVSVAAGFGPIAFGSETQGSISCPASFTATYGLKVSGGLVSRYGILPSTSSFDSPGIFAKSSWGIASVLSAISGFDAKDPLTVAAKPYEGSNYTRNFGSTWKDWRIGIADREYFWTDYGAEDASEEQKMYEHALDTVEKMRKMGAFIEPNCAFGLDRTSLQKAPNAMAKCINHEMKLEFGRFFPQMYNTSVRDLGSLVRFNRENPDLAFSKGTNPYMVFKHRLIHSENHGQEFLERALEQDLSDETYRDLLNLTHAWGVEQGVDYALENCKVDALVLPAWTDMSIFAAWSRAPTATVPLGIYGYGKPYGLGFVAKRFDDEKLVRIMDLYERTLDPKMVPRKIRWKRYHRFVPSSLSSLSEFKLVDRD</sequence>
<evidence type="ECO:0000313" key="3">
    <source>
        <dbReference type="Proteomes" id="UP000664521"/>
    </source>
</evidence>
<evidence type="ECO:0000313" key="2">
    <source>
        <dbReference type="EMBL" id="CAF9913681.1"/>
    </source>
</evidence>
<dbReference type="PANTHER" id="PTHR42678:SF34">
    <property type="entry name" value="OS04G0183300 PROTEIN"/>
    <property type="match status" value="1"/>
</dbReference>
<dbReference type="EMBL" id="CAJPDS010000013">
    <property type="protein sequence ID" value="CAF9913681.1"/>
    <property type="molecule type" value="Genomic_DNA"/>
</dbReference>
<dbReference type="Gene3D" id="3.90.1300.10">
    <property type="entry name" value="Amidase signature (AS) domain"/>
    <property type="match status" value="1"/>
</dbReference>
<evidence type="ECO:0000259" key="1">
    <source>
        <dbReference type="Pfam" id="PF01425"/>
    </source>
</evidence>
<protein>
    <recommendedName>
        <fullName evidence="1">Amidase domain-containing protein</fullName>
    </recommendedName>
</protein>
<accession>A0A8H3EVZ3</accession>